<feature type="binding site" evidence="1">
    <location>
        <position position="287"/>
    </location>
    <ligand>
        <name>Zn(2+)</name>
        <dbReference type="ChEBI" id="CHEBI:29105"/>
    </ligand>
</feature>
<dbReference type="RefSeq" id="WP_184365135.1">
    <property type="nucleotide sequence ID" value="NZ_BAAAKM010000120.1"/>
</dbReference>
<dbReference type="Pfam" id="PF05147">
    <property type="entry name" value="LANC_like"/>
    <property type="match status" value="1"/>
</dbReference>
<dbReference type="EMBL" id="JACHDO010000001">
    <property type="protein sequence ID" value="MBB5491442.1"/>
    <property type="molecule type" value="Genomic_DNA"/>
</dbReference>
<feature type="binding site" evidence="1">
    <location>
        <position position="337"/>
    </location>
    <ligand>
        <name>Zn(2+)</name>
        <dbReference type="ChEBI" id="CHEBI:29105"/>
    </ligand>
</feature>
<keyword evidence="3" id="KW-1185">Reference proteome</keyword>
<dbReference type="AlphaFoldDB" id="A0A840W5V4"/>
<dbReference type="GO" id="GO:0031179">
    <property type="term" value="P:peptide modification"/>
    <property type="evidence" value="ECO:0007669"/>
    <property type="project" value="InterPro"/>
</dbReference>
<dbReference type="InterPro" id="IPR033889">
    <property type="entry name" value="LanC"/>
</dbReference>
<proteinExistence type="predicted"/>
<reference evidence="2 3" key="1">
    <citation type="submission" date="2020-08" db="EMBL/GenBank/DDBJ databases">
        <title>Sequencing the genomes of 1000 actinobacteria strains.</title>
        <authorList>
            <person name="Klenk H.-P."/>
        </authorList>
    </citation>
    <scope>NUCLEOTIDE SEQUENCE [LARGE SCALE GENOMIC DNA]</scope>
    <source>
        <strain evidence="2 3">DSM 44598</strain>
    </source>
</reference>
<comment type="caution">
    <text evidence="2">The sequence shown here is derived from an EMBL/GenBank/DDBJ whole genome shotgun (WGS) entry which is preliminary data.</text>
</comment>
<accession>A0A840W5V4</accession>
<protein>
    <submittedName>
        <fullName evidence="2">Uncharacterized protein</fullName>
    </submittedName>
</protein>
<dbReference type="SMART" id="SM01260">
    <property type="entry name" value="LANC_like"/>
    <property type="match status" value="1"/>
</dbReference>
<dbReference type="Proteomes" id="UP000579647">
    <property type="component" value="Unassembled WGS sequence"/>
</dbReference>
<dbReference type="PRINTS" id="PR01950">
    <property type="entry name" value="LANCSUPER"/>
</dbReference>
<dbReference type="PRINTS" id="PR01955">
    <property type="entry name" value="LANCFRANKIA"/>
</dbReference>
<sequence length="414" mass="44262">MNTTAQRAHAAARRLLDELTDPDQVTFLPGKPALRTRPASVGGGAAGVALAHTEAARTGHGSWESARTWIARALSGPVNGSDTATLWSGAPALGLLTAIAATSPAHLARARTRLDEVTTRLTQHRLDQAHTRIGRGQRPPLAEFDLIQGLTGLAVYHLHTHPEAAITRQVLAYLVRLSLPLPEDLQQLPGWWSEQSPHSQLDPQFPGGHLNLGVAHGISATLAVLSLAALRGLTVSGHTEAIERMCAILDAYRHSAPAGVWWPYYLTPQRWESGPTTAACGQRPTWCYGTPGLARAQQLAGLALNDQDRQAMAEQSMAHCLRDASQLGTLTDLGLCHGWAGLLHCAWRINTDAPAAPLEADLDRIATTLLDQLEDETHLDPEFLDGRAGIALALNTYANGTAPGVPWDAHLALA</sequence>
<keyword evidence="1" id="KW-0479">Metal-binding</keyword>
<dbReference type="GO" id="GO:0046872">
    <property type="term" value="F:metal ion binding"/>
    <property type="evidence" value="ECO:0007669"/>
    <property type="project" value="UniProtKB-KW"/>
</dbReference>
<evidence type="ECO:0000256" key="1">
    <source>
        <dbReference type="PIRSR" id="PIRSR607822-1"/>
    </source>
</evidence>
<dbReference type="CDD" id="cd04793">
    <property type="entry name" value="LanC"/>
    <property type="match status" value="1"/>
</dbReference>
<name>A0A840W5V4_9ACTN</name>
<dbReference type="Gene3D" id="1.50.10.20">
    <property type="match status" value="1"/>
</dbReference>
<dbReference type="SUPFAM" id="SSF158745">
    <property type="entry name" value="LanC-like"/>
    <property type="match status" value="1"/>
</dbReference>
<keyword evidence="1" id="KW-0862">Zinc</keyword>
<dbReference type="InterPro" id="IPR007822">
    <property type="entry name" value="LANC-like"/>
</dbReference>
<gene>
    <name evidence="2" type="ORF">HNR07_002579</name>
</gene>
<evidence type="ECO:0000313" key="2">
    <source>
        <dbReference type="EMBL" id="MBB5491442.1"/>
    </source>
</evidence>
<organism evidence="2 3">
    <name type="scientific">Nocardiopsis metallicus</name>
    <dbReference type="NCBI Taxonomy" id="179819"/>
    <lineage>
        <taxon>Bacteria</taxon>
        <taxon>Bacillati</taxon>
        <taxon>Actinomycetota</taxon>
        <taxon>Actinomycetes</taxon>
        <taxon>Streptosporangiales</taxon>
        <taxon>Nocardiopsidaceae</taxon>
        <taxon>Nocardiopsis</taxon>
    </lineage>
</organism>
<feature type="binding site" evidence="1">
    <location>
        <position position="336"/>
    </location>
    <ligand>
        <name>Zn(2+)</name>
        <dbReference type="ChEBI" id="CHEBI:29105"/>
    </ligand>
</feature>
<evidence type="ECO:0000313" key="3">
    <source>
        <dbReference type="Proteomes" id="UP000579647"/>
    </source>
</evidence>